<dbReference type="KEGG" id="mico:GDR74_01955"/>
<dbReference type="Proteomes" id="UP000325614">
    <property type="component" value="Chromosome"/>
</dbReference>
<keyword evidence="1" id="KW-0812">Transmembrane</keyword>
<keyword evidence="3" id="KW-1185">Reference proteome</keyword>
<evidence type="ECO:0000313" key="2">
    <source>
        <dbReference type="EMBL" id="QFU15077.1"/>
    </source>
</evidence>
<dbReference type="RefSeq" id="WP_152584727.1">
    <property type="nucleotide sequence ID" value="NZ_CP045423.1"/>
</dbReference>
<protein>
    <submittedName>
        <fullName evidence="2">Uncharacterized protein</fullName>
    </submittedName>
</protein>
<name>A0A5P9JR02_9HYPH</name>
<keyword evidence="1" id="KW-1133">Transmembrane helix</keyword>
<reference evidence="2 3" key="1">
    <citation type="submission" date="2019-10" db="EMBL/GenBank/DDBJ databases">
        <title>Isolation, Identification of Microvirga thermotolerans HR1, a novel thermophilic bacterium and Comparative Genomics of the genus Microvirga.</title>
        <authorList>
            <person name="Li J."/>
            <person name="Zhang W."/>
            <person name="Lin M."/>
            <person name="Wang J."/>
        </authorList>
    </citation>
    <scope>NUCLEOTIDE SEQUENCE [LARGE SCALE GENOMIC DNA]</scope>
    <source>
        <strain evidence="2 3">HR1</strain>
    </source>
</reference>
<proteinExistence type="predicted"/>
<feature type="transmembrane region" description="Helical" evidence="1">
    <location>
        <begin position="126"/>
        <end position="146"/>
    </location>
</feature>
<feature type="transmembrane region" description="Helical" evidence="1">
    <location>
        <begin position="65"/>
        <end position="84"/>
    </location>
</feature>
<evidence type="ECO:0000256" key="1">
    <source>
        <dbReference type="SAM" id="Phobius"/>
    </source>
</evidence>
<dbReference type="AlphaFoldDB" id="A0A5P9JR02"/>
<dbReference type="EMBL" id="CP045423">
    <property type="protein sequence ID" value="QFU15077.1"/>
    <property type="molecule type" value="Genomic_DNA"/>
</dbReference>
<feature type="transmembrane region" description="Helical" evidence="1">
    <location>
        <begin position="96"/>
        <end position="114"/>
    </location>
</feature>
<accession>A0A5P9JR02</accession>
<organism evidence="2 3">
    <name type="scientific">Microvirga thermotolerans</name>
    <dbReference type="NCBI Taxonomy" id="2651334"/>
    <lineage>
        <taxon>Bacteria</taxon>
        <taxon>Pseudomonadati</taxon>
        <taxon>Pseudomonadota</taxon>
        <taxon>Alphaproteobacteria</taxon>
        <taxon>Hyphomicrobiales</taxon>
        <taxon>Methylobacteriaceae</taxon>
        <taxon>Microvirga</taxon>
    </lineage>
</organism>
<gene>
    <name evidence="2" type="ORF">GDR74_01955</name>
</gene>
<keyword evidence="1" id="KW-0472">Membrane</keyword>
<evidence type="ECO:0000313" key="3">
    <source>
        <dbReference type="Proteomes" id="UP000325614"/>
    </source>
</evidence>
<sequence length="168" mass="17256">MIRWLLLIPLALLIAAGASTLFLFVASVVDPVMGSLTGDTLLVGFWVFVDGVFSSEDPGPMIAEAAFAVARVAFLLLFFPPLLVAVVSEAVRARGVLWYTLAVGVLTAAIPWVLRGSARVASPAELHVSAVLGLTGAVAGLVYWAIAGRDAGGARPAPNPPLPGGTAP</sequence>